<feature type="non-terminal residue" evidence="6">
    <location>
        <position position="344"/>
    </location>
</feature>
<dbReference type="PROSITE" id="PS00108">
    <property type="entry name" value="PROTEIN_KINASE_ST"/>
    <property type="match status" value="1"/>
</dbReference>
<keyword evidence="4" id="KW-0067">ATP-binding</keyword>
<dbReference type="SUPFAM" id="SSF56112">
    <property type="entry name" value="Protein kinase-like (PK-like)"/>
    <property type="match status" value="1"/>
</dbReference>
<sequence>MSIFISGVKPVQDGRCCFGGTFGDVFKSFYGDSQAAVALKRLRTFQNDQHDARHKIFQKFCKEALIWRQLEHKFVLPFLGIDAENFPRHPCMVSPWMVNGTIIQFLKKNPRANINGLLFGIVQGIDYLHSKKVVHGDIKGCNILIDENCQPRLADFGLTVFADATRHNTTDHGGTIQWMAPELLFSPGESQRRTFASDIYAYGCVCVEVYTGKPPFPDTGEARVILEVSAGKRPKRPNMMSDALWSLVETCWHENRNVRPRSQQAVAELDRMIKSTNAPTASTVLLSNHSPAIIFDVDASMTLARPENSDKVEVHGRPATPKTFTPYRRLTSSEHASFLMDLQR</sequence>
<evidence type="ECO:0000313" key="7">
    <source>
        <dbReference type="Proteomes" id="UP000054988"/>
    </source>
</evidence>
<dbReference type="GO" id="GO:0004674">
    <property type="term" value="F:protein serine/threonine kinase activity"/>
    <property type="evidence" value="ECO:0007669"/>
    <property type="project" value="TreeGrafter"/>
</dbReference>
<evidence type="ECO:0000256" key="3">
    <source>
        <dbReference type="ARBA" id="ARBA00022777"/>
    </source>
</evidence>
<gene>
    <name evidence="6" type="ORF">WG66_14465</name>
</gene>
<dbReference type="SMART" id="SM00220">
    <property type="entry name" value="S_TKc"/>
    <property type="match status" value="1"/>
</dbReference>
<dbReference type="Gene3D" id="1.10.510.10">
    <property type="entry name" value="Transferase(Phosphotransferase) domain 1"/>
    <property type="match status" value="1"/>
</dbReference>
<dbReference type="PROSITE" id="PS50011">
    <property type="entry name" value="PROTEIN_KINASE_DOM"/>
    <property type="match status" value="1"/>
</dbReference>
<dbReference type="InterPro" id="IPR001245">
    <property type="entry name" value="Ser-Thr/Tyr_kinase_cat_dom"/>
</dbReference>
<evidence type="ECO:0000259" key="5">
    <source>
        <dbReference type="PROSITE" id="PS50011"/>
    </source>
</evidence>
<accession>A0A0W0F9D1</accession>
<dbReference type="GO" id="GO:0005524">
    <property type="term" value="F:ATP binding"/>
    <property type="evidence" value="ECO:0007669"/>
    <property type="project" value="UniProtKB-KW"/>
</dbReference>
<dbReference type="AlphaFoldDB" id="A0A0W0F9D1"/>
<dbReference type="InterPro" id="IPR000719">
    <property type="entry name" value="Prot_kinase_dom"/>
</dbReference>
<evidence type="ECO:0000256" key="1">
    <source>
        <dbReference type="ARBA" id="ARBA00022679"/>
    </source>
</evidence>
<keyword evidence="3" id="KW-0418">Kinase</keyword>
<dbReference type="PANTHER" id="PTHR44329">
    <property type="entry name" value="SERINE/THREONINE-PROTEIN KINASE TNNI3K-RELATED"/>
    <property type="match status" value="1"/>
</dbReference>
<comment type="caution">
    <text evidence="6">The sequence shown here is derived from an EMBL/GenBank/DDBJ whole genome shotgun (WGS) entry which is preliminary data.</text>
</comment>
<keyword evidence="2" id="KW-0547">Nucleotide-binding</keyword>
<evidence type="ECO:0000313" key="6">
    <source>
        <dbReference type="EMBL" id="KTB32959.1"/>
    </source>
</evidence>
<reference evidence="6 7" key="1">
    <citation type="submission" date="2015-12" db="EMBL/GenBank/DDBJ databases">
        <title>Draft genome sequence of Moniliophthora roreri, the causal agent of frosty pod rot of cacao.</title>
        <authorList>
            <person name="Aime M.C."/>
            <person name="Diaz-Valderrama J.R."/>
            <person name="Kijpornyongpan T."/>
            <person name="Phillips-Mora W."/>
        </authorList>
    </citation>
    <scope>NUCLEOTIDE SEQUENCE [LARGE SCALE GENOMIC DNA]</scope>
    <source>
        <strain evidence="6 7">MCA 2952</strain>
    </source>
</reference>
<dbReference type="InterPro" id="IPR008271">
    <property type="entry name" value="Ser/Thr_kinase_AS"/>
</dbReference>
<dbReference type="InterPro" id="IPR051681">
    <property type="entry name" value="Ser/Thr_Kinases-Pseudokinases"/>
</dbReference>
<name>A0A0W0F9D1_MONRR</name>
<protein>
    <recommendedName>
        <fullName evidence="5">Protein kinase domain-containing protein</fullName>
    </recommendedName>
</protein>
<proteinExistence type="predicted"/>
<dbReference type="Proteomes" id="UP000054988">
    <property type="component" value="Unassembled WGS sequence"/>
</dbReference>
<evidence type="ECO:0000256" key="2">
    <source>
        <dbReference type="ARBA" id="ARBA00022741"/>
    </source>
</evidence>
<organism evidence="6 7">
    <name type="scientific">Moniliophthora roreri</name>
    <name type="common">Frosty pod rot fungus</name>
    <name type="synonym">Monilia roreri</name>
    <dbReference type="NCBI Taxonomy" id="221103"/>
    <lineage>
        <taxon>Eukaryota</taxon>
        <taxon>Fungi</taxon>
        <taxon>Dikarya</taxon>
        <taxon>Basidiomycota</taxon>
        <taxon>Agaricomycotina</taxon>
        <taxon>Agaricomycetes</taxon>
        <taxon>Agaricomycetidae</taxon>
        <taxon>Agaricales</taxon>
        <taxon>Marasmiineae</taxon>
        <taxon>Marasmiaceae</taxon>
        <taxon>Moniliophthora</taxon>
    </lineage>
</organism>
<dbReference type="PANTHER" id="PTHR44329:SF288">
    <property type="entry name" value="MITOGEN-ACTIVATED PROTEIN KINASE KINASE KINASE 20"/>
    <property type="match status" value="1"/>
</dbReference>
<dbReference type="Pfam" id="PF07714">
    <property type="entry name" value="PK_Tyr_Ser-Thr"/>
    <property type="match status" value="1"/>
</dbReference>
<feature type="domain" description="Protein kinase" evidence="5">
    <location>
        <begin position="11"/>
        <end position="273"/>
    </location>
</feature>
<dbReference type="InterPro" id="IPR011009">
    <property type="entry name" value="Kinase-like_dom_sf"/>
</dbReference>
<dbReference type="EMBL" id="LATX01002195">
    <property type="protein sequence ID" value="KTB32959.1"/>
    <property type="molecule type" value="Genomic_DNA"/>
</dbReference>
<dbReference type="PRINTS" id="PR00109">
    <property type="entry name" value="TYRKINASE"/>
</dbReference>
<keyword evidence="1" id="KW-0808">Transferase</keyword>
<evidence type="ECO:0000256" key="4">
    <source>
        <dbReference type="ARBA" id="ARBA00022840"/>
    </source>
</evidence>